<dbReference type="RefSeq" id="WP_262568865.1">
    <property type="nucleotide sequence ID" value="NZ_CABMEZ010000010.1"/>
</dbReference>
<evidence type="ECO:0000313" key="2">
    <source>
        <dbReference type="Proteomes" id="UP000095485"/>
    </source>
</evidence>
<evidence type="ECO:0000313" key="1">
    <source>
        <dbReference type="EMBL" id="CUP22991.1"/>
    </source>
</evidence>
<name>A0A174LJD3_9FIRM</name>
<proteinExistence type="predicted"/>
<dbReference type="Gene3D" id="2.10.260.10">
    <property type="match status" value="1"/>
</dbReference>
<dbReference type="Proteomes" id="UP000095485">
    <property type="component" value="Unassembled WGS sequence"/>
</dbReference>
<dbReference type="GeneID" id="96228020"/>
<organism evidence="1 2">
    <name type="scientific">Dorea longicatena</name>
    <dbReference type="NCBI Taxonomy" id="88431"/>
    <lineage>
        <taxon>Bacteria</taxon>
        <taxon>Bacillati</taxon>
        <taxon>Bacillota</taxon>
        <taxon>Clostridia</taxon>
        <taxon>Lachnospirales</taxon>
        <taxon>Lachnospiraceae</taxon>
        <taxon>Dorea</taxon>
    </lineage>
</organism>
<dbReference type="SUPFAM" id="SSF89447">
    <property type="entry name" value="AbrB/MazE/MraZ-like"/>
    <property type="match status" value="1"/>
</dbReference>
<protein>
    <submittedName>
        <fullName evidence="1">Growth regulator</fullName>
    </submittedName>
</protein>
<accession>A0A174LJD3</accession>
<dbReference type="InterPro" id="IPR037914">
    <property type="entry name" value="SpoVT-AbrB_sf"/>
</dbReference>
<sequence length="41" mass="4598">MQAQVKTWGNSQGIRISKEILKAANIRASKTGITNCYYILQ</sequence>
<dbReference type="EMBL" id="CZAY01000004">
    <property type="protein sequence ID" value="CUP22991.1"/>
    <property type="molecule type" value="Genomic_DNA"/>
</dbReference>
<dbReference type="AlphaFoldDB" id="A0A174LJD3"/>
<gene>
    <name evidence="1" type="ORF">ERS852526_00720</name>
</gene>
<reference evidence="1 2" key="1">
    <citation type="submission" date="2015-09" db="EMBL/GenBank/DDBJ databases">
        <authorList>
            <consortium name="Pathogen Informatics"/>
        </authorList>
    </citation>
    <scope>NUCLEOTIDE SEQUENCE [LARGE SCALE GENOMIC DNA]</scope>
    <source>
        <strain evidence="1 2">2789STDY5834914</strain>
    </source>
</reference>